<reference evidence="8 9" key="1">
    <citation type="submission" date="2019-01" db="EMBL/GenBank/DDBJ databases">
        <title>Genome sequences of Streptomyces and Rhizobium isolates collected from root and soil.</title>
        <authorList>
            <person name="Chhettri S."/>
            <person name="Sevigny J.L."/>
            <person name="Sen A."/>
            <person name="Ennis N."/>
            <person name="Tisa L."/>
        </authorList>
    </citation>
    <scope>NUCLEOTIDE SEQUENCE [LARGE SCALE GENOMIC DNA]</scope>
    <source>
        <strain evidence="8 9">San01</strain>
    </source>
</reference>
<dbReference type="SUPFAM" id="SSF51905">
    <property type="entry name" value="FAD/NAD(P)-binding domain"/>
    <property type="match status" value="1"/>
</dbReference>
<dbReference type="Proteomes" id="UP000283128">
    <property type="component" value="Unassembled WGS sequence"/>
</dbReference>
<evidence type="ECO:0000256" key="4">
    <source>
        <dbReference type="ARBA" id="ARBA00022827"/>
    </source>
</evidence>
<dbReference type="InterPro" id="IPR051473">
    <property type="entry name" value="P2Ox-like"/>
</dbReference>
<dbReference type="OrthoDB" id="9798604at2"/>
<evidence type="ECO:0000259" key="7">
    <source>
        <dbReference type="Pfam" id="PF05199"/>
    </source>
</evidence>
<keyword evidence="5" id="KW-0560">Oxidoreductase</keyword>
<dbReference type="InterPro" id="IPR000172">
    <property type="entry name" value="GMC_OxRdtase_N"/>
</dbReference>
<evidence type="ECO:0000313" key="8">
    <source>
        <dbReference type="EMBL" id="RVU16287.1"/>
    </source>
</evidence>
<dbReference type="InterPro" id="IPR036188">
    <property type="entry name" value="FAD/NAD-bd_sf"/>
</dbReference>
<proteinExistence type="inferred from homology"/>
<evidence type="ECO:0000313" key="9">
    <source>
        <dbReference type="Proteomes" id="UP000283128"/>
    </source>
</evidence>
<comment type="similarity">
    <text evidence="2">Belongs to the GMC oxidoreductase family.</text>
</comment>
<sequence>MTSYRPDVLIVGSGPVGTALAHQLVMKEGLDVLMIDAGDQESTRYGENLRNAGRYRKEVDPFVNVIKGALSPVSTFPPPPSFSPFGGGSVTGPGHNPEQNAPTNLRGAAVTRAVGGMGTIWACGVPQFVPEVELTWKGQKYPIDAATLESQYQKAGDLLGRSLDAFQGSVRHQAAKKTLLAAGHNTVTELPLAARVTADGRIVWAGSDTLLGPLSDPAYKPEAGSFTLLPQHLCTKLRVETDGERWRVAGVEVSNLADQGEEVDIVAKAYVVAGGAVLTPQLLSASGLEEHLPALGRYLTDSPVAFCQVVLKKEIIDGLPKLVTEDALTRIQAHQKQHPQDPLPIPFDDAPPNLFIPPTEDRPWHAQIQRAAFSHGEVGPQVDDRVVLDLRWYGICRPREENRVSFSSTVKDVYGMPHPTFDFTPSKEDDANAQAMMNHMTEVANALGGYLPGSYPQFLDPGTGQQTAGTTRMGTDRQTSVVDSDSRVWAFDNLYLGGNGLHPFGNASSPTLTSIATALHATDAINATVKNA</sequence>
<evidence type="ECO:0000256" key="1">
    <source>
        <dbReference type="ARBA" id="ARBA00001974"/>
    </source>
</evidence>
<dbReference type="Gene3D" id="3.50.50.60">
    <property type="entry name" value="FAD/NAD(P)-binding domain"/>
    <property type="match status" value="2"/>
</dbReference>
<keyword evidence="4" id="KW-0274">FAD</keyword>
<dbReference type="PANTHER" id="PTHR42784">
    <property type="entry name" value="PYRANOSE 2-OXIDASE"/>
    <property type="match status" value="1"/>
</dbReference>
<dbReference type="InterPro" id="IPR007867">
    <property type="entry name" value="GMC_OxRtase_C"/>
</dbReference>
<dbReference type="EMBL" id="RZYA01000028">
    <property type="protein sequence ID" value="RVU16287.1"/>
    <property type="molecule type" value="Genomic_DNA"/>
</dbReference>
<dbReference type="AlphaFoldDB" id="A0A3S2V5W4"/>
<dbReference type="GO" id="GO:0016614">
    <property type="term" value="F:oxidoreductase activity, acting on CH-OH group of donors"/>
    <property type="evidence" value="ECO:0007669"/>
    <property type="project" value="InterPro"/>
</dbReference>
<gene>
    <name evidence="8" type="ORF">EOT10_37145</name>
</gene>
<comment type="caution">
    <text evidence="8">The sequence shown here is derived from an EMBL/GenBank/DDBJ whole genome shotgun (WGS) entry which is preliminary data.</text>
</comment>
<dbReference type="PANTHER" id="PTHR42784:SF1">
    <property type="entry name" value="PYRANOSE 2-OXIDASE"/>
    <property type="match status" value="1"/>
</dbReference>
<feature type="domain" description="Glucose-methanol-choline oxidoreductase C-terminal" evidence="7">
    <location>
        <begin position="398"/>
        <end position="518"/>
    </location>
</feature>
<dbReference type="SUPFAM" id="SSF54373">
    <property type="entry name" value="FAD-linked reductases, C-terminal domain"/>
    <property type="match status" value="1"/>
</dbReference>
<dbReference type="Pfam" id="PF05199">
    <property type="entry name" value="GMC_oxred_C"/>
    <property type="match status" value="1"/>
</dbReference>
<keyword evidence="9" id="KW-1185">Reference proteome</keyword>
<evidence type="ECO:0000256" key="2">
    <source>
        <dbReference type="ARBA" id="ARBA00010790"/>
    </source>
</evidence>
<dbReference type="RefSeq" id="WP_127832802.1">
    <property type="nucleotide sequence ID" value="NZ_RZYA01000028.1"/>
</dbReference>
<evidence type="ECO:0000256" key="3">
    <source>
        <dbReference type="ARBA" id="ARBA00022630"/>
    </source>
</evidence>
<keyword evidence="3" id="KW-0285">Flavoprotein</keyword>
<protein>
    <submittedName>
        <fullName evidence="8">Pyranose oxidase</fullName>
    </submittedName>
</protein>
<accession>A0A3S2V5W4</accession>
<organism evidence="8 9">
    <name type="scientific">Streptomyces antnestii</name>
    <dbReference type="NCBI Taxonomy" id="2494256"/>
    <lineage>
        <taxon>Bacteria</taxon>
        <taxon>Bacillati</taxon>
        <taxon>Actinomycetota</taxon>
        <taxon>Actinomycetes</taxon>
        <taxon>Kitasatosporales</taxon>
        <taxon>Streptomycetaceae</taxon>
        <taxon>Streptomyces</taxon>
    </lineage>
</organism>
<evidence type="ECO:0000259" key="6">
    <source>
        <dbReference type="Pfam" id="PF00732"/>
    </source>
</evidence>
<dbReference type="GO" id="GO:0050660">
    <property type="term" value="F:flavin adenine dinucleotide binding"/>
    <property type="evidence" value="ECO:0007669"/>
    <property type="project" value="InterPro"/>
</dbReference>
<feature type="domain" description="Glucose-methanol-choline oxidoreductase N-terminal" evidence="6">
    <location>
        <begin position="229"/>
        <end position="304"/>
    </location>
</feature>
<comment type="cofactor">
    <cofactor evidence="1">
        <name>FAD</name>
        <dbReference type="ChEBI" id="CHEBI:57692"/>
    </cofactor>
</comment>
<name>A0A3S2V5W4_9ACTN</name>
<evidence type="ECO:0000256" key="5">
    <source>
        <dbReference type="ARBA" id="ARBA00023002"/>
    </source>
</evidence>
<dbReference type="Pfam" id="PF00732">
    <property type="entry name" value="GMC_oxred_N"/>
    <property type="match status" value="1"/>
</dbReference>